<gene>
    <name evidence="4" type="ORF">FPE_LOCUS27672</name>
</gene>
<reference evidence="4" key="1">
    <citation type="submission" date="2023-05" db="EMBL/GenBank/DDBJ databases">
        <authorList>
            <person name="Huff M."/>
        </authorList>
    </citation>
    <scope>NUCLEOTIDE SEQUENCE</scope>
</reference>
<protein>
    <recommendedName>
        <fullName evidence="3">CCHC-type domain-containing protein</fullName>
    </recommendedName>
</protein>
<feature type="compositionally biased region" description="Polar residues" evidence="2">
    <location>
        <begin position="219"/>
        <end position="239"/>
    </location>
</feature>
<dbReference type="GO" id="GO:0003676">
    <property type="term" value="F:nucleic acid binding"/>
    <property type="evidence" value="ECO:0007669"/>
    <property type="project" value="InterPro"/>
</dbReference>
<dbReference type="InterPro" id="IPR036875">
    <property type="entry name" value="Znf_CCHC_sf"/>
</dbReference>
<feature type="region of interest" description="Disordered" evidence="2">
    <location>
        <begin position="211"/>
        <end position="273"/>
    </location>
</feature>
<dbReference type="AlphaFoldDB" id="A0AAD2A2H9"/>
<organism evidence="4 5">
    <name type="scientific">Fraxinus pennsylvanica</name>
    <dbReference type="NCBI Taxonomy" id="56036"/>
    <lineage>
        <taxon>Eukaryota</taxon>
        <taxon>Viridiplantae</taxon>
        <taxon>Streptophyta</taxon>
        <taxon>Embryophyta</taxon>
        <taxon>Tracheophyta</taxon>
        <taxon>Spermatophyta</taxon>
        <taxon>Magnoliopsida</taxon>
        <taxon>eudicotyledons</taxon>
        <taxon>Gunneridae</taxon>
        <taxon>Pentapetalae</taxon>
        <taxon>asterids</taxon>
        <taxon>lamiids</taxon>
        <taxon>Lamiales</taxon>
        <taxon>Oleaceae</taxon>
        <taxon>Oleeae</taxon>
        <taxon>Fraxinus</taxon>
    </lineage>
</organism>
<evidence type="ECO:0000313" key="5">
    <source>
        <dbReference type="Proteomes" id="UP000834106"/>
    </source>
</evidence>
<feature type="compositionally biased region" description="Basic and acidic residues" evidence="2">
    <location>
        <begin position="146"/>
        <end position="161"/>
    </location>
</feature>
<keyword evidence="1" id="KW-0479">Metal-binding</keyword>
<accession>A0AAD2A2H9</accession>
<dbReference type="InterPro" id="IPR001878">
    <property type="entry name" value="Znf_CCHC"/>
</dbReference>
<feature type="domain" description="CCHC-type" evidence="3">
    <location>
        <begin position="197"/>
        <end position="212"/>
    </location>
</feature>
<name>A0AAD2A2H9_9LAMI</name>
<sequence length="273" mass="29868">MTTPFPQPHTAITLANQTKSLPNPISLSPSCCAARSGAFSLVTCCCRVIDAEPPPCTTASHCCMTLHLGNLSSRIRKYQLEVIHGQIGSLECCSYMIEVVGYTSHYVEGTLSKKMTTEGLGHIVNSNTMDFKKVDGEGMEKDGAVFDDFHEAGDGGKNHLDDDSDDEKEPKELQDASHLCWSPTRNRPSNPESRKTCYLCGKEGHEMWKCPSQLKRPTRSQLLCQSSDASPEPSTSGNNMRLLRRGDSPQHDLLPAAGNKSTGRGKGAIHFRK</sequence>
<keyword evidence="5" id="KW-1185">Reference proteome</keyword>
<dbReference type="Proteomes" id="UP000834106">
    <property type="component" value="Chromosome 17"/>
</dbReference>
<keyword evidence="1" id="KW-0863">Zinc-finger</keyword>
<dbReference type="EMBL" id="OU503052">
    <property type="protein sequence ID" value="CAI9780242.1"/>
    <property type="molecule type" value="Genomic_DNA"/>
</dbReference>
<evidence type="ECO:0000313" key="4">
    <source>
        <dbReference type="EMBL" id="CAI9780242.1"/>
    </source>
</evidence>
<evidence type="ECO:0000256" key="1">
    <source>
        <dbReference type="PROSITE-ProRule" id="PRU00047"/>
    </source>
</evidence>
<keyword evidence="1" id="KW-0862">Zinc</keyword>
<dbReference type="SUPFAM" id="SSF57756">
    <property type="entry name" value="Retrovirus zinc finger-like domains"/>
    <property type="match status" value="1"/>
</dbReference>
<feature type="region of interest" description="Disordered" evidence="2">
    <location>
        <begin position="146"/>
        <end position="194"/>
    </location>
</feature>
<dbReference type="GO" id="GO:0008270">
    <property type="term" value="F:zinc ion binding"/>
    <property type="evidence" value="ECO:0007669"/>
    <property type="project" value="UniProtKB-KW"/>
</dbReference>
<proteinExistence type="predicted"/>
<evidence type="ECO:0000259" key="3">
    <source>
        <dbReference type="PROSITE" id="PS50158"/>
    </source>
</evidence>
<dbReference type="PROSITE" id="PS50158">
    <property type="entry name" value="ZF_CCHC"/>
    <property type="match status" value="1"/>
</dbReference>
<evidence type="ECO:0000256" key="2">
    <source>
        <dbReference type="SAM" id="MobiDB-lite"/>
    </source>
</evidence>